<evidence type="ECO:0000313" key="2">
    <source>
        <dbReference type="Proteomes" id="UP000308600"/>
    </source>
</evidence>
<proteinExistence type="predicted"/>
<evidence type="ECO:0000313" key="1">
    <source>
        <dbReference type="EMBL" id="TFK60848.1"/>
    </source>
</evidence>
<dbReference type="Proteomes" id="UP000308600">
    <property type="component" value="Unassembled WGS sequence"/>
</dbReference>
<organism evidence="1 2">
    <name type="scientific">Pluteus cervinus</name>
    <dbReference type="NCBI Taxonomy" id="181527"/>
    <lineage>
        <taxon>Eukaryota</taxon>
        <taxon>Fungi</taxon>
        <taxon>Dikarya</taxon>
        <taxon>Basidiomycota</taxon>
        <taxon>Agaricomycotina</taxon>
        <taxon>Agaricomycetes</taxon>
        <taxon>Agaricomycetidae</taxon>
        <taxon>Agaricales</taxon>
        <taxon>Pluteineae</taxon>
        <taxon>Pluteaceae</taxon>
        <taxon>Pluteus</taxon>
    </lineage>
</organism>
<accession>A0ACD3A4Q4</accession>
<dbReference type="EMBL" id="ML208725">
    <property type="protein sequence ID" value="TFK60848.1"/>
    <property type="molecule type" value="Genomic_DNA"/>
</dbReference>
<sequence length="211" mass="24527">VVEITEPHCWRLIHTSADGEPEEAVFNIHGVIVGKDLPPVVELPKMSMRTAPFLRQWVTLTGLSHGYFETAVDRVADVYDKFRRFFPENQLQPWSDMNCTLSEGRTLTFSNRFFTRRSEAPTLRPTPIPDEVDPKGLLKRLAMGPLFHSRDNEVQYYRRYKEDEVLVHDFVNPQSFRIGDIVDVQFSFVVYRMRTGHHIMKPMLFSLALAD</sequence>
<reference evidence="1 2" key="1">
    <citation type="journal article" date="2019" name="Nat. Ecol. Evol.">
        <title>Megaphylogeny resolves global patterns of mushroom evolution.</title>
        <authorList>
            <person name="Varga T."/>
            <person name="Krizsan K."/>
            <person name="Foldi C."/>
            <person name="Dima B."/>
            <person name="Sanchez-Garcia M."/>
            <person name="Sanchez-Ramirez S."/>
            <person name="Szollosi G.J."/>
            <person name="Szarkandi J.G."/>
            <person name="Papp V."/>
            <person name="Albert L."/>
            <person name="Andreopoulos W."/>
            <person name="Angelini C."/>
            <person name="Antonin V."/>
            <person name="Barry K.W."/>
            <person name="Bougher N.L."/>
            <person name="Buchanan P."/>
            <person name="Buyck B."/>
            <person name="Bense V."/>
            <person name="Catcheside P."/>
            <person name="Chovatia M."/>
            <person name="Cooper J."/>
            <person name="Damon W."/>
            <person name="Desjardin D."/>
            <person name="Finy P."/>
            <person name="Geml J."/>
            <person name="Haridas S."/>
            <person name="Hughes K."/>
            <person name="Justo A."/>
            <person name="Karasinski D."/>
            <person name="Kautmanova I."/>
            <person name="Kiss B."/>
            <person name="Kocsube S."/>
            <person name="Kotiranta H."/>
            <person name="LaButti K.M."/>
            <person name="Lechner B.E."/>
            <person name="Liimatainen K."/>
            <person name="Lipzen A."/>
            <person name="Lukacs Z."/>
            <person name="Mihaltcheva S."/>
            <person name="Morgado L.N."/>
            <person name="Niskanen T."/>
            <person name="Noordeloos M.E."/>
            <person name="Ohm R.A."/>
            <person name="Ortiz-Santana B."/>
            <person name="Ovrebo C."/>
            <person name="Racz N."/>
            <person name="Riley R."/>
            <person name="Savchenko A."/>
            <person name="Shiryaev A."/>
            <person name="Soop K."/>
            <person name="Spirin V."/>
            <person name="Szebenyi C."/>
            <person name="Tomsovsky M."/>
            <person name="Tulloss R.E."/>
            <person name="Uehling J."/>
            <person name="Grigoriev I.V."/>
            <person name="Vagvolgyi C."/>
            <person name="Papp T."/>
            <person name="Martin F.M."/>
            <person name="Miettinen O."/>
            <person name="Hibbett D.S."/>
            <person name="Nagy L.G."/>
        </authorList>
    </citation>
    <scope>NUCLEOTIDE SEQUENCE [LARGE SCALE GENOMIC DNA]</scope>
    <source>
        <strain evidence="1 2">NL-1719</strain>
    </source>
</reference>
<gene>
    <name evidence="1" type="ORF">BDN72DRAFT_720845</name>
</gene>
<feature type="non-terminal residue" evidence="1">
    <location>
        <position position="211"/>
    </location>
</feature>
<keyword evidence="2" id="KW-1185">Reference proteome</keyword>
<name>A0ACD3A4Q4_9AGAR</name>
<protein>
    <submittedName>
        <fullName evidence="1">Uncharacterized protein</fullName>
    </submittedName>
</protein>
<feature type="non-terminal residue" evidence="1">
    <location>
        <position position="1"/>
    </location>
</feature>